<dbReference type="NCBIfam" id="TIGR03361">
    <property type="entry name" value="VI_Rhs_Vgr"/>
    <property type="match status" value="1"/>
</dbReference>
<dbReference type="eggNOG" id="COG3501">
    <property type="taxonomic scope" value="Bacteria"/>
</dbReference>
<dbReference type="KEGG" id="bgf:BC1003_0022"/>
<dbReference type="EMBL" id="CP002217">
    <property type="protein sequence ID" value="ADN56031.1"/>
    <property type="molecule type" value="Genomic_DNA"/>
</dbReference>
<dbReference type="InterPro" id="IPR018769">
    <property type="entry name" value="VgrG2_DUF2345"/>
</dbReference>
<dbReference type="Pfam" id="PF05954">
    <property type="entry name" value="Phage_GPD"/>
    <property type="match status" value="1"/>
</dbReference>
<dbReference type="InterPro" id="IPR006531">
    <property type="entry name" value="Gp5/Vgr_OB"/>
</dbReference>
<dbReference type="HOGENOM" id="CLU_004121_1_3_4"/>
<dbReference type="Pfam" id="PF13296">
    <property type="entry name" value="T6SS_Vgr"/>
    <property type="match status" value="1"/>
</dbReference>
<dbReference type="InterPro" id="IPR006533">
    <property type="entry name" value="T6SS_Vgr_RhsGE"/>
</dbReference>
<dbReference type="Gene3D" id="2.30.110.50">
    <property type="match status" value="1"/>
</dbReference>
<dbReference type="InterPro" id="IPR037026">
    <property type="entry name" value="Vgr_OB-fold_dom_sf"/>
</dbReference>
<comment type="similarity">
    <text evidence="1">Belongs to the VgrG protein family.</text>
</comment>
<evidence type="ECO:0000259" key="4">
    <source>
        <dbReference type="Pfam" id="PF13296"/>
    </source>
</evidence>
<feature type="domain" description="Putative type VI secretion system Rhs element associated Vgr" evidence="4">
    <location>
        <begin position="549"/>
        <end position="653"/>
    </location>
</feature>
<dbReference type="NCBIfam" id="TIGR01646">
    <property type="entry name" value="vgr_GE"/>
    <property type="match status" value="1"/>
</dbReference>
<organism evidence="5">
    <name type="scientific">Burkholderia sp. (strain CCGE1003)</name>
    <dbReference type="NCBI Taxonomy" id="640512"/>
    <lineage>
        <taxon>Bacteria</taxon>
        <taxon>Pseudomonadati</taxon>
        <taxon>Pseudomonadota</taxon>
        <taxon>Betaproteobacteria</taxon>
        <taxon>Burkholderiales</taxon>
        <taxon>Burkholderiaceae</taxon>
        <taxon>Burkholderia</taxon>
    </lineage>
</organism>
<sequence>MPISSLTPASNPLAGLSDAFQQFDQLLSKFTQSQRLLKTQFAPDAGLPANALLPYRLTGSEGICEPLHYRLQCLSTDIRLPLKAVTGVPVAFQITDFTGSTRTICAIVTGVDQLASDGGFVLSELTCEDGLSILRERVTWRVFPSKSVVDITNDILTAHIQGNSVLAGAFRLDTGSLQESYPKRAFTMQAGESDAAFLMRLWRQEGISWYFSHSINDGWPVHTLHLVDNPHSWQDNPAGTVRFHRADATEKDDTVTSFRAHRSVTSGGVLGGSSDYRTGRVQQVEESSIQDQGKHGKALSATLTQYHYDSPHVADSGEHYRQINRRRQQAHELRSKYFSGESVVRAFSGAAGTVFSLSGHVEIDQHAAAQRRFVLTSVETEVHNNLLPQSPGDALKGGDQNEPGYVNRFRCVRADIPVVPEYDPASAPSVGPMTARVVGAPGLEIDVDEQGRIAVQFPFARPEDHPVAGASGTPRDSARIRFAPPWADQQAGAALWPRVGSEVLILFQHNDPDKPIAIASLHGANHAPTQFSGAGSLPGNAALYGIRSKEVGGVGYGELQFDDTTGQTKTKLSSEYGKTQLNQGWIGHPRAEGKSDKRGEGFELRTDLSGAIRAAQLLISTDVRASATGKVLDRQELIGQLEAALAIAKQLASLSETHEADTTDTGPQQKLVDQIKQWDSGQQDGAAIAMSAPDGIALSSPHNVVASAGTHIDVTAVQDANISAGRKILLRAAQGLSAFAKAGMKLIAGTGDITVQAQQGKAEIGSSERLHLYSLKELLIEAPSVVIKANGVTYSLADGKVLASSSGTHRIESAGFSHTGGGGGSPDLPHMPASTMKTDEKFAVATRNGRAYTSLQHQVEDETSAVRDAGKLATDGANQNVVQDAQIRPLTLIPKL</sequence>
<dbReference type="InterPro" id="IPR028244">
    <property type="entry name" value="T6SS_Rhs_Vgr_dom"/>
</dbReference>
<proteinExistence type="inferred from homology"/>
<feature type="domain" description="Gp5/Type VI secretion system Vgr protein OB-fold" evidence="2">
    <location>
        <begin position="479"/>
        <end position="522"/>
    </location>
</feature>
<dbReference type="InterPro" id="IPR017847">
    <property type="entry name" value="T6SS_RhsGE_Vgr_subset"/>
</dbReference>
<dbReference type="Gene3D" id="2.40.50.230">
    <property type="entry name" value="Gp5 N-terminal domain"/>
    <property type="match status" value="1"/>
</dbReference>
<evidence type="ECO:0000259" key="3">
    <source>
        <dbReference type="Pfam" id="PF10106"/>
    </source>
</evidence>
<dbReference type="AlphaFoldDB" id="E1T3Y3"/>
<evidence type="ECO:0000256" key="1">
    <source>
        <dbReference type="ARBA" id="ARBA00005558"/>
    </source>
</evidence>
<dbReference type="SUPFAM" id="SSF69279">
    <property type="entry name" value="Phage tail proteins"/>
    <property type="match status" value="2"/>
</dbReference>
<dbReference type="SUPFAM" id="SSF69255">
    <property type="entry name" value="gp5 N-terminal domain-like"/>
    <property type="match status" value="1"/>
</dbReference>
<dbReference type="Pfam" id="PF04717">
    <property type="entry name" value="Phage_base_V"/>
    <property type="match status" value="1"/>
</dbReference>
<evidence type="ECO:0000259" key="2">
    <source>
        <dbReference type="Pfam" id="PF04717"/>
    </source>
</evidence>
<dbReference type="eggNOG" id="COG4253">
    <property type="taxonomic scope" value="Bacteria"/>
</dbReference>
<feature type="domain" description="DUF2345" evidence="3">
    <location>
        <begin position="685"/>
        <end position="821"/>
    </location>
</feature>
<protein>
    <submittedName>
        <fullName evidence="5">Rhs element Vgr protein</fullName>
    </submittedName>
</protein>
<dbReference type="Gene3D" id="4.10.220.110">
    <property type="match status" value="1"/>
</dbReference>
<gene>
    <name evidence="5" type="ordered locus">BC1003_0022</name>
</gene>
<dbReference type="STRING" id="640512.BC1003_0022"/>
<dbReference type="Pfam" id="PF10106">
    <property type="entry name" value="DUF2345"/>
    <property type="match status" value="1"/>
</dbReference>
<reference evidence="5" key="1">
    <citation type="submission" date="2010-09" db="EMBL/GenBank/DDBJ databases">
        <title>Complete sequence of chromosome1 of Burkholderia sp. CCGE1003.</title>
        <authorList>
            <consortium name="US DOE Joint Genome Institute"/>
            <person name="Lucas S."/>
            <person name="Copeland A."/>
            <person name="Lapidus A."/>
            <person name="Cheng J.-F."/>
            <person name="Bruce D."/>
            <person name="Goodwin L."/>
            <person name="Pitluck S."/>
            <person name="Daligault H."/>
            <person name="Davenport K."/>
            <person name="Detter J.C."/>
            <person name="Han C."/>
            <person name="Tapia R."/>
            <person name="Land M."/>
            <person name="Hauser L."/>
            <person name="Jeffries C."/>
            <person name="Kyrpides N."/>
            <person name="Ivanova N."/>
            <person name="Ovchinnikova G."/>
            <person name="Martinez-Romero E."/>
            <person name="Rogel M.A."/>
            <person name="Auchtung J."/>
            <person name="Tiedje J.M."/>
            <person name="Woyke T."/>
        </authorList>
    </citation>
    <scope>NUCLEOTIDE SEQUENCE</scope>
    <source>
        <strain evidence="5">CCGE1003</strain>
    </source>
</reference>
<accession>E1T3Y3</accession>
<evidence type="ECO:0000313" key="5">
    <source>
        <dbReference type="EMBL" id="ADN56031.1"/>
    </source>
</evidence>
<dbReference type="Gene3D" id="3.55.50.10">
    <property type="entry name" value="Baseplate protein-like domains"/>
    <property type="match status" value="1"/>
</dbReference>
<name>E1T3Y3_BURSG</name>